<dbReference type="InterPro" id="IPR035994">
    <property type="entry name" value="Nucleoside_phosphorylase_sf"/>
</dbReference>
<keyword evidence="6" id="KW-1185">Reference proteome</keyword>
<accession>A0A5C5G8M0</accession>
<dbReference type="PANTHER" id="PTHR43691:SF11">
    <property type="entry name" value="FI09636P-RELATED"/>
    <property type="match status" value="1"/>
</dbReference>
<reference evidence="5 6" key="1">
    <citation type="submission" date="2019-06" db="EMBL/GenBank/DDBJ databases">
        <title>Genome of new Rhodobacteraceae sp. SM1903.</title>
        <authorList>
            <person name="Ren X."/>
        </authorList>
    </citation>
    <scope>NUCLEOTIDE SEQUENCE [LARGE SCALE GENOMIC DNA]</scope>
    <source>
        <strain evidence="5 6">SM1903</strain>
    </source>
</reference>
<evidence type="ECO:0000259" key="4">
    <source>
        <dbReference type="Pfam" id="PF01048"/>
    </source>
</evidence>
<name>A0A5C5G8M0_9RHOB</name>
<dbReference type="Proteomes" id="UP000314011">
    <property type="component" value="Unassembled WGS sequence"/>
</dbReference>
<evidence type="ECO:0000256" key="2">
    <source>
        <dbReference type="ARBA" id="ARBA00021980"/>
    </source>
</evidence>
<dbReference type="SUPFAM" id="SSF53167">
    <property type="entry name" value="Purine and uridine phosphorylases"/>
    <property type="match status" value="1"/>
</dbReference>
<proteinExistence type="predicted"/>
<dbReference type="GO" id="GO:0004850">
    <property type="term" value="F:uridine phosphorylase activity"/>
    <property type="evidence" value="ECO:0007669"/>
    <property type="project" value="UniProtKB-EC"/>
</dbReference>
<evidence type="ECO:0000256" key="3">
    <source>
        <dbReference type="ARBA" id="ARBA00048447"/>
    </source>
</evidence>
<gene>
    <name evidence="5" type="ORF">FHY64_18320</name>
</gene>
<dbReference type="Gene3D" id="3.40.50.1580">
    <property type="entry name" value="Nucleoside phosphorylase domain"/>
    <property type="match status" value="1"/>
</dbReference>
<dbReference type="Pfam" id="PF01048">
    <property type="entry name" value="PNP_UDP_1"/>
    <property type="match status" value="1"/>
</dbReference>
<dbReference type="OrthoDB" id="9782889at2"/>
<dbReference type="GO" id="GO:0009116">
    <property type="term" value="P:nucleoside metabolic process"/>
    <property type="evidence" value="ECO:0007669"/>
    <property type="project" value="InterPro"/>
</dbReference>
<evidence type="ECO:0000313" key="5">
    <source>
        <dbReference type="EMBL" id="TNY31046.1"/>
    </source>
</evidence>
<organism evidence="5 6">
    <name type="scientific">Pelagovum pacificum</name>
    <dbReference type="NCBI Taxonomy" id="2588711"/>
    <lineage>
        <taxon>Bacteria</taxon>
        <taxon>Pseudomonadati</taxon>
        <taxon>Pseudomonadota</taxon>
        <taxon>Alphaproteobacteria</taxon>
        <taxon>Rhodobacterales</taxon>
        <taxon>Paracoccaceae</taxon>
        <taxon>Pelagovum</taxon>
    </lineage>
</organism>
<dbReference type="AlphaFoldDB" id="A0A5C5G8M0"/>
<evidence type="ECO:0000313" key="6">
    <source>
        <dbReference type="Proteomes" id="UP000314011"/>
    </source>
</evidence>
<comment type="catalytic activity">
    <reaction evidence="3">
        <text>uridine + phosphate = alpha-D-ribose 1-phosphate + uracil</text>
        <dbReference type="Rhea" id="RHEA:24388"/>
        <dbReference type="ChEBI" id="CHEBI:16704"/>
        <dbReference type="ChEBI" id="CHEBI:17568"/>
        <dbReference type="ChEBI" id="CHEBI:43474"/>
        <dbReference type="ChEBI" id="CHEBI:57720"/>
        <dbReference type="EC" id="2.4.2.3"/>
    </reaction>
</comment>
<comment type="caution">
    <text evidence="5">The sequence shown here is derived from an EMBL/GenBank/DDBJ whole genome shotgun (WGS) entry which is preliminary data.</text>
</comment>
<dbReference type="CDD" id="cd17767">
    <property type="entry name" value="UP_EcUdp-like"/>
    <property type="match status" value="1"/>
</dbReference>
<protein>
    <recommendedName>
        <fullName evidence="2">Uridine phosphorylase</fullName>
        <ecNumber evidence="1">2.4.2.3</ecNumber>
    </recommendedName>
</protein>
<dbReference type="RefSeq" id="WP_140197314.1">
    <property type="nucleotide sequence ID" value="NZ_CP065915.1"/>
</dbReference>
<feature type="domain" description="Nucleoside phosphorylase" evidence="4">
    <location>
        <begin position="80"/>
        <end position="259"/>
    </location>
</feature>
<dbReference type="PANTHER" id="PTHR43691">
    <property type="entry name" value="URIDINE PHOSPHORYLASE"/>
    <property type="match status" value="1"/>
</dbReference>
<sequence>MKGKLNPAVRKVWDSYDYNKNVPLEGLEIEGRPALTGIDPSKVGDYVFLFVRDPLCAYDEDPATELSERLEDPVLAGQTGMFTSWTGTYKGARITAVSGGSGSPEAELAMFEYLQNTDATTYFRVGGSGGTHDDVRPGDLVIAKGIVRDDGLSAAYVGPGWPAVCDPEVVMALAEAARTLGHPYHVGLTRSADSDIVSGGRPSVGGFMRPDHAQVVDEFRRTGVLNGDREASAIVTMATLFGRRGGSICSVADNIATGEKFTAGAGHKAAVDVALEGVALLARMDRAAAAAGADRWLPSMGLVD</sequence>
<evidence type="ECO:0000256" key="1">
    <source>
        <dbReference type="ARBA" id="ARBA00011888"/>
    </source>
</evidence>
<dbReference type="EC" id="2.4.2.3" evidence="1"/>
<dbReference type="EMBL" id="VFFF01000003">
    <property type="protein sequence ID" value="TNY31046.1"/>
    <property type="molecule type" value="Genomic_DNA"/>
</dbReference>
<dbReference type="InterPro" id="IPR000845">
    <property type="entry name" value="Nucleoside_phosphorylase_d"/>
</dbReference>
<dbReference type="GO" id="GO:0005829">
    <property type="term" value="C:cytosol"/>
    <property type="evidence" value="ECO:0007669"/>
    <property type="project" value="TreeGrafter"/>
</dbReference>